<reference evidence="3" key="1">
    <citation type="submission" date="2020-05" db="EMBL/GenBank/DDBJ databases">
        <authorList>
            <person name="Chiriac C."/>
            <person name="Salcher M."/>
            <person name="Ghai R."/>
            <person name="Kavagutti S V."/>
        </authorList>
    </citation>
    <scope>NUCLEOTIDE SEQUENCE</scope>
</reference>
<dbReference type="Pfam" id="PF03061">
    <property type="entry name" value="4HBT"/>
    <property type="match status" value="1"/>
</dbReference>
<protein>
    <submittedName>
        <fullName evidence="3">Unannotated protein</fullName>
    </submittedName>
</protein>
<evidence type="ECO:0000256" key="1">
    <source>
        <dbReference type="ARBA" id="ARBA00022801"/>
    </source>
</evidence>
<dbReference type="InterPro" id="IPR006683">
    <property type="entry name" value="Thioestr_dom"/>
</dbReference>
<dbReference type="InterPro" id="IPR029069">
    <property type="entry name" value="HotDog_dom_sf"/>
</dbReference>
<dbReference type="CDD" id="cd03443">
    <property type="entry name" value="PaaI_thioesterase"/>
    <property type="match status" value="1"/>
</dbReference>
<gene>
    <name evidence="4" type="ORF">UFOPK1762_00544</name>
    <name evidence="5" type="ORF">UFOPK2969_00854</name>
    <name evidence="3" type="ORF">UFOPK3331_01398</name>
    <name evidence="6" type="ORF">UFOPK4371_01500</name>
</gene>
<evidence type="ECO:0000259" key="2">
    <source>
        <dbReference type="Pfam" id="PF03061"/>
    </source>
</evidence>
<evidence type="ECO:0000313" key="5">
    <source>
        <dbReference type="EMBL" id="CAB4791398.1"/>
    </source>
</evidence>
<dbReference type="EMBL" id="CAESAL010000057">
    <property type="protein sequence ID" value="CAB4344679.1"/>
    <property type="molecule type" value="Genomic_DNA"/>
</dbReference>
<dbReference type="NCBIfam" id="TIGR00369">
    <property type="entry name" value="unchar_dom_1"/>
    <property type="match status" value="1"/>
</dbReference>
<evidence type="ECO:0000313" key="6">
    <source>
        <dbReference type="EMBL" id="CAB5078353.1"/>
    </source>
</evidence>
<dbReference type="EMBL" id="CAFBRD010000101">
    <property type="protein sequence ID" value="CAB5078353.1"/>
    <property type="molecule type" value="Genomic_DNA"/>
</dbReference>
<dbReference type="InterPro" id="IPR003736">
    <property type="entry name" value="PAAI_dom"/>
</dbReference>
<evidence type="ECO:0000313" key="3">
    <source>
        <dbReference type="EMBL" id="CAB4344679.1"/>
    </source>
</evidence>
<name>A0A6J5ZTY4_9ZZZZ</name>
<feature type="domain" description="Thioesterase" evidence="2">
    <location>
        <begin position="195"/>
        <end position="266"/>
    </location>
</feature>
<dbReference type="EMBL" id="CAFAAD010000054">
    <property type="protein sequence ID" value="CAB4791398.1"/>
    <property type="molecule type" value="Genomic_DNA"/>
</dbReference>
<keyword evidence="1" id="KW-0378">Hydrolase</keyword>
<organism evidence="3">
    <name type="scientific">freshwater metagenome</name>
    <dbReference type="NCBI Taxonomy" id="449393"/>
    <lineage>
        <taxon>unclassified sequences</taxon>
        <taxon>metagenomes</taxon>
        <taxon>ecological metagenomes</taxon>
    </lineage>
</organism>
<sequence length="285" mass="29927">MSGFGNPSEIGVAQYLLMTIEEIGDGTALLPHTRGYFPGAPNTFDANGRLGTDLLTCIIDSIGGMTSGLASLPDWIVTTNLMIRRAPDSLTGNHGTGALTLDTHVLRRGRSSVVTRVDTADASGATVATAWMSCAILVPANGPPPFNRPVKPFDRAVPNDPIFDTPPHEFFNLSAGSTPGLVSLTVDQRLRNPWGILHGGASAVVLDAAARSLVVGRPTAEATPEAIVTDLAVHYLSPGRVGPVVASATTTGHRGQDHLVRVEVRDHGSDNRLMALAMTTVRSLD</sequence>
<dbReference type="AlphaFoldDB" id="A0A6J5ZTY4"/>
<accession>A0A6J5ZTY4</accession>
<evidence type="ECO:0000313" key="4">
    <source>
        <dbReference type="EMBL" id="CAB4580189.1"/>
    </source>
</evidence>
<dbReference type="EMBL" id="CAEZTY010000013">
    <property type="protein sequence ID" value="CAB4580189.1"/>
    <property type="molecule type" value="Genomic_DNA"/>
</dbReference>
<dbReference type="GO" id="GO:0016787">
    <property type="term" value="F:hydrolase activity"/>
    <property type="evidence" value="ECO:0007669"/>
    <property type="project" value="UniProtKB-KW"/>
</dbReference>
<dbReference type="SUPFAM" id="SSF54637">
    <property type="entry name" value="Thioesterase/thiol ester dehydrase-isomerase"/>
    <property type="match status" value="1"/>
</dbReference>
<dbReference type="Gene3D" id="3.10.129.10">
    <property type="entry name" value="Hotdog Thioesterase"/>
    <property type="match status" value="2"/>
</dbReference>
<proteinExistence type="predicted"/>